<dbReference type="InterPro" id="IPR013424">
    <property type="entry name" value="Ice-binding_C"/>
</dbReference>
<dbReference type="RefSeq" id="WP_078815855.1">
    <property type="nucleotide sequence ID" value="NZ_FUYE01000024.1"/>
</dbReference>
<accession>A0A1T4Z252</accession>
<feature type="signal peptide" evidence="1">
    <location>
        <begin position="1"/>
        <end position="29"/>
    </location>
</feature>
<keyword evidence="1" id="KW-0732">Signal</keyword>
<protein>
    <submittedName>
        <fullName evidence="2">PEP-CTERM protein-sorting domain-containing protein</fullName>
    </submittedName>
</protein>
<evidence type="ECO:0000313" key="2">
    <source>
        <dbReference type="EMBL" id="SKB07641.1"/>
    </source>
</evidence>
<gene>
    <name evidence="2" type="ORF">SAMN02745166_04738</name>
</gene>
<proteinExistence type="predicted"/>
<dbReference type="NCBIfam" id="TIGR02595">
    <property type="entry name" value="PEP_CTERM"/>
    <property type="match status" value="1"/>
</dbReference>
<evidence type="ECO:0000313" key="3">
    <source>
        <dbReference type="Proteomes" id="UP000190774"/>
    </source>
</evidence>
<dbReference type="Proteomes" id="UP000190774">
    <property type="component" value="Unassembled WGS sequence"/>
</dbReference>
<organism evidence="2 3">
    <name type="scientific">Prosthecobacter debontii</name>
    <dbReference type="NCBI Taxonomy" id="48467"/>
    <lineage>
        <taxon>Bacteria</taxon>
        <taxon>Pseudomonadati</taxon>
        <taxon>Verrucomicrobiota</taxon>
        <taxon>Verrucomicrobiia</taxon>
        <taxon>Verrucomicrobiales</taxon>
        <taxon>Verrucomicrobiaceae</taxon>
        <taxon>Prosthecobacter</taxon>
    </lineage>
</organism>
<evidence type="ECO:0000256" key="1">
    <source>
        <dbReference type="SAM" id="SignalP"/>
    </source>
</evidence>
<feature type="chain" id="PRO_5013318571" evidence="1">
    <location>
        <begin position="30"/>
        <end position="712"/>
    </location>
</feature>
<dbReference type="AlphaFoldDB" id="A0A1T4Z252"/>
<reference evidence="3" key="1">
    <citation type="submission" date="2017-02" db="EMBL/GenBank/DDBJ databases">
        <authorList>
            <person name="Varghese N."/>
            <person name="Submissions S."/>
        </authorList>
    </citation>
    <scope>NUCLEOTIDE SEQUENCE [LARGE SCALE GENOMIC DNA]</scope>
    <source>
        <strain evidence="3">ATCC 700200</strain>
    </source>
</reference>
<keyword evidence="3" id="KW-1185">Reference proteome</keyword>
<sequence length="712" mass="74497">MSHAIPRWCAALRPSLALACLGCAGVLNAQTIWTGSEDNSWANPANWTAGVPSSLSVSPAKVRFSSNDLNADSLTLDGTYYINQLTIDKADYGTTEKALMNAGTAGSKLIFVADGATMPTLNIAMLTDAEPTSPTDNTPRSFLFGADIELASDLTLTRTGGTGSITSPYANRLRRLLFTGVISGSGKLTISSNSTSNAGHIAFQSHNTFTGDIEMRSGYLLQKYADSLGPGDKTITFGAAGSITWDLTSTSIVQGDRIGYDLVLPTSTSYNLLINAGTAQRQLVFTGDMSGAANHTASQRALWLIGQRNQQLVFDGESMTFGGLVYARLDTEIVVSKGNESGVAWENVKKVSLNQEVTGTTTALNNNSAFLLRGDLTFKGPIEIADGESTAATPARDIVSIGQINHNGTSYDAVFESNITTLENDYRALNLVSETGGSATFTGDILVAGDQGWLVNQIINSATSGGSLNFYEATPTGTVIIGAGGRVAQAATGTVSAGVAEIQRGTLLVNTDEFFSSTDVKSGARLGGSGLITGSVTVRNGGLLEPGTGSTAPSFSSQIGTLSVTGNVTLESGASLILQVAGPTFNLGTTPVEDMLTVFASQLETVGDHDHLDLSGTLTVSAPGTIQYSPVGDYIISYGDAFHLLDFASLSIGSLTTDQIFSLPDVSLLNPAWSWNYDYFADYGLVVVVPEPSRCLLLALGLVGGMRVRRRG</sequence>
<name>A0A1T4Z252_9BACT</name>
<dbReference type="EMBL" id="FUYE01000024">
    <property type="protein sequence ID" value="SKB07641.1"/>
    <property type="molecule type" value="Genomic_DNA"/>
</dbReference>